<organism evidence="2 3">
    <name type="scientific">Priapulus caudatus</name>
    <name type="common">Priapulid worm</name>
    <dbReference type="NCBI Taxonomy" id="37621"/>
    <lineage>
        <taxon>Eukaryota</taxon>
        <taxon>Metazoa</taxon>
        <taxon>Ecdysozoa</taxon>
        <taxon>Scalidophora</taxon>
        <taxon>Priapulida</taxon>
        <taxon>Priapulimorpha</taxon>
        <taxon>Priapulimorphida</taxon>
        <taxon>Priapulidae</taxon>
        <taxon>Priapulus</taxon>
    </lineage>
</organism>
<dbReference type="Gene3D" id="3.40.50.720">
    <property type="entry name" value="NAD(P)-binding Rossmann-like Domain"/>
    <property type="match status" value="1"/>
</dbReference>
<dbReference type="Pfam" id="PF00106">
    <property type="entry name" value="adh_short"/>
    <property type="match status" value="1"/>
</dbReference>
<proteinExistence type="predicted"/>
<dbReference type="InterPro" id="IPR002347">
    <property type="entry name" value="SDR_fam"/>
</dbReference>
<dbReference type="GeneID" id="106809229"/>
<name>A0ABM1E698_PRICU</name>
<evidence type="ECO:0000313" key="3">
    <source>
        <dbReference type="RefSeq" id="XP_014667719.1"/>
    </source>
</evidence>
<keyword evidence="1" id="KW-0560">Oxidoreductase</keyword>
<reference evidence="3" key="1">
    <citation type="submission" date="2025-08" db="UniProtKB">
        <authorList>
            <consortium name="RefSeq"/>
        </authorList>
    </citation>
    <scope>IDENTIFICATION</scope>
</reference>
<dbReference type="PANTHER" id="PTHR43157:SF31">
    <property type="entry name" value="PHOSPHATIDYLINOSITOL-GLYCAN BIOSYNTHESIS CLASS F PROTEIN"/>
    <property type="match status" value="1"/>
</dbReference>
<dbReference type="SUPFAM" id="SSF51735">
    <property type="entry name" value="NAD(P)-binding Rossmann-fold domains"/>
    <property type="match status" value="1"/>
</dbReference>
<dbReference type="RefSeq" id="XP_014667719.1">
    <property type="nucleotide sequence ID" value="XM_014812233.1"/>
</dbReference>
<dbReference type="InterPro" id="IPR036291">
    <property type="entry name" value="NAD(P)-bd_dom_sf"/>
</dbReference>
<accession>A0ABM1E698</accession>
<keyword evidence="2" id="KW-1185">Reference proteome</keyword>
<sequence length="346" mass="38990">MSFYKPPAFYYPISMVLAFGGGSLLLRDLFIVGPPYKGDERLDGRTVVITGASSGIGKETARALAKRGGRIIMGCRNVEEGLKVREEIIKEARNPKVVVRKLDLASLKSIREFAEKIKEKEDRVDVLVNNAGVMRCPKQLTEDGFEMQLGVNHLGHFYLTNLLLDKIKSSTSKAHHSRIINVTCKGHMAGNINFDDLNGEKKYNPGQAYNQSKLAILLFSVGLRNRLRGTDVNVYTVNPGLTATNLSRHLGMHNFFLSRWMVVPLFKFFKKTPYQAVQTMQYATLSENIENKTGTYLCQCQVLEAVDQMYEKKTAERLWTVSEKWTRLPLADPLPPTAQETPTKKD</sequence>
<evidence type="ECO:0000313" key="2">
    <source>
        <dbReference type="Proteomes" id="UP000695022"/>
    </source>
</evidence>
<protein>
    <submittedName>
        <fullName evidence="3">Retinol dehydrogenase 13-like</fullName>
    </submittedName>
</protein>
<gene>
    <name evidence="3" type="primary">LOC106809229</name>
</gene>
<dbReference type="PRINTS" id="PR00081">
    <property type="entry name" value="GDHRDH"/>
</dbReference>
<dbReference type="PROSITE" id="PS00061">
    <property type="entry name" value="ADH_SHORT"/>
    <property type="match status" value="1"/>
</dbReference>
<dbReference type="PANTHER" id="PTHR43157">
    <property type="entry name" value="PHOSPHATIDYLINOSITOL-GLYCAN BIOSYNTHESIS CLASS F PROTEIN-RELATED"/>
    <property type="match status" value="1"/>
</dbReference>
<evidence type="ECO:0000256" key="1">
    <source>
        <dbReference type="ARBA" id="ARBA00023002"/>
    </source>
</evidence>
<dbReference type="InterPro" id="IPR020904">
    <property type="entry name" value="Sc_DH/Rdtase_CS"/>
</dbReference>
<dbReference type="Proteomes" id="UP000695022">
    <property type="component" value="Unplaced"/>
</dbReference>